<dbReference type="EMBL" id="FNEM01000014">
    <property type="protein sequence ID" value="SDJ83517.1"/>
    <property type="molecule type" value="Genomic_DNA"/>
</dbReference>
<dbReference type="Proteomes" id="UP000199527">
    <property type="component" value="Unassembled WGS sequence"/>
</dbReference>
<sequence>MIGRIWLKEMKEVLRDRKTMGFVVLFPTVMLPALILCFGLVGYQLLLTKQAERINYGLIGPAVWVEEVEQALASVPNLNYIDGVNRQRVSMLINEDRLDFVLQMLPGFDPLTNPKSQWQMLYNQTDDHGQFVRIRQALTSLQQQWMSRYLENQGVSAEVIQAVEQPMALVRVETAEERQSVGEKVGGVLPFLLLFLCMMGAMLPALDIGAGEKERGTLETLLMVPQPRTTLVVGKFLVIATTSMMLALLTLASAIFWLLAVGYLLDLNLFIRLAKLVNPMDIGLLLLLLLPIAGVFSAVLLSISIFAKSYKEGQNYMGALQFVAIIPAMVATLPGIELTRQNAWYPIFNVSLATKELLKGTFAYYDLAAVFASNLILASLLLWCCVQWFSRESVLFR</sequence>
<dbReference type="Pfam" id="PF12679">
    <property type="entry name" value="ABC2_membrane_2"/>
    <property type="match status" value="1"/>
</dbReference>
<dbReference type="GO" id="GO:0140359">
    <property type="term" value="F:ABC-type transporter activity"/>
    <property type="evidence" value="ECO:0007669"/>
    <property type="project" value="InterPro"/>
</dbReference>
<feature type="transmembrane region" description="Helical" evidence="1">
    <location>
        <begin position="284"/>
        <end position="307"/>
    </location>
</feature>
<evidence type="ECO:0000313" key="3">
    <source>
        <dbReference type="Proteomes" id="UP000199527"/>
    </source>
</evidence>
<keyword evidence="1" id="KW-0812">Transmembrane</keyword>
<dbReference type="PANTHER" id="PTHR43471:SF3">
    <property type="entry name" value="ABC TRANSPORTER PERMEASE PROTEIN NATB"/>
    <property type="match status" value="1"/>
</dbReference>
<dbReference type="PANTHER" id="PTHR43471">
    <property type="entry name" value="ABC TRANSPORTER PERMEASE"/>
    <property type="match status" value="1"/>
</dbReference>
<accession>A0A1G8WZH4</accession>
<feature type="transmembrane region" description="Helical" evidence="1">
    <location>
        <begin position="231"/>
        <end position="264"/>
    </location>
</feature>
<proteinExistence type="predicted"/>
<protein>
    <submittedName>
        <fullName evidence="2">Sodium transport system permease protein</fullName>
    </submittedName>
</protein>
<feature type="transmembrane region" description="Helical" evidence="1">
    <location>
        <begin position="367"/>
        <end position="389"/>
    </location>
</feature>
<feature type="transmembrane region" description="Helical" evidence="1">
    <location>
        <begin position="188"/>
        <end position="210"/>
    </location>
</feature>
<name>A0A1G8WZH4_9GAMM</name>
<keyword evidence="1" id="KW-0472">Membrane</keyword>
<dbReference type="GO" id="GO:0005886">
    <property type="term" value="C:plasma membrane"/>
    <property type="evidence" value="ECO:0007669"/>
    <property type="project" value="UniProtKB-SubCell"/>
</dbReference>
<organism evidence="2 3">
    <name type="scientific">Ferrimonas sediminum</name>
    <dbReference type="NCBI Taxonomy" id="718193"/>
    <lineage>
        <taxon>Bacteria</taxon>
        <taxon>Pseudomonadati</taxon>
        <taxon>Pseudomonadota</taxon>
        <taxon>Gammaproteobacteria</taxon>
        <taxon>Alteromonadales</taxon>
        <taxon>Ferrimonadaceae</taxon>
        <taxon>Ferrimonas</taxon>
    </lineage>
</organism>
<keyword evidence="3" id="KW-1185">Reference proteome</keyword>
<dbReference type="RefSeq" id="WP_090366740.1">
    <property type="nucleotide sequence ID" value="NZ_FNEM01000014.1"/>
</dbReference>
<gene>
    <name evidence="2" type="ORF">SAMN04488540_11441</name>
</gene>
<evidence type="ECO:0000313" key="2">
    <source>
        <dbReference type="EMBL" id="SDJ83517.1"/>
    </source>
</evidence>
<evidence type="ECO:0000256" key="1">
    <source>
        <dbReference type="SAM" id="Phobius"/>
    </source>
</evidence>
<dbReference type="AlphaFoldDB" id="A0A1G8WZH4"/>
<dbReference type="OrthoDB" id="5486437at2"/>
<feature type="transmembrane region" description="Helical" evidence="1">
    <location>
        <begin position="319"/>
        <end position="336"/>
    </location>
</feature>
<feature type="transmembrane region" description="Helical" evidence="1">
    <location>
        <begin position="21"/>
        <end position="46"/>
    </location>
</feature>
<reference evidence="3" key="1">
    <citation type="submission" date="2016-10" db="EMBL/GenBank/DDBJ databases">
        <authorList>
            <person name="Varghese N."/>
            <person name="Submissions S."/>
        </authorList>
    </citation>
    <scope>NUCLEOTIDE SEQUENCE [LARGE SCALE GENOMIC DNA]</scope>
    <source>
        <strain evidence="3">DSM 23317</strain>
    </source>
</reference>
<keyword evidence="1" id="KW-1133">Transmembrane helix</keyword>